<dbReference type="EMBL" id="MU006096">
    <property type="protein sequence ID" value="KAF2838467.1"/>
    <property type="molecule type" value="Genomic_DNA"/>
</dbReference>
<gene>
    <name evidence="2" type="ORF">M501DRAFT_1016567</name>
</gene>
<dbReference type="AlphaFoldDB" id="A0A9P4VR47"/>
<sequence>MAESVEFGVPLHNPNDAKVDIIFVHCLGGLVFAIAVSRPPGVNETAQKLTENTMGMIFLGTPFAGSDKASWGEMATKFITLFDFDTFIKARDRDRKQGPVEIVCYYEAEPTYAGPKNIGKIINKESAARLSAIAALSIPDNHTDMLSTQNSQNASTESPNESPEEEIGENFTLAPKTTEIPTDIHYPQLPKPRETSEEDLTPAMPEGFGPEDPDPLAERLAQQMAWSALGLLNGQRKAQGTQNSQNTAQGAQNSQNTAPRVSQISSDFSETNIIHGKRTRKARPAHSAMYTTFLTSQKQEIENPTKSYRNDLPTEPANWKKVLSHPHKEEWIAAVKIEYTEMERRGTFEVVKRYRPTRGGTNSTPDMGL</sequence>
<name>A0A9P4VR47_9PEZI</name>
<keyword evidence="3" id="KW-1185">Reference proteome</keyword>
<feature type="compositionally biased region" description="Basic residues" evidence="1">
    <location>
        <begin position="275"/>
        <end position="284"/>
    </location>
</feature>
<organism evidence="2 3">
    <name type="scientific">Patellaria atrata CBS 101060</name>
    <dbReference type="NCBI Taxonomy" id="1346257"/>
    <lineage>
        <taxon>Eukaryota</taxon>
        <taxon>Fungi</taxon>
        <taxon>Dikarya</taxon>
        <taxon>Ascomycota</taxon>
        <taxon>Pezizomycotina</taxon>
        <taxon>Dothideomycetes</taxon>
        <taxon>Dothideomycetes incertae sedis</taxon>
        <taxon>Patellariales</taxon>
        <taxon>Patellariaceae</taxon>
        <taxon>Patellaria</taxon>
    </lineage>
</organism>
<evidence type="ECO:0000313" key="2">
    <source>
        <dbReference type="EMBL" id="KAF2838467.1"/>
    </source>
</evidence>
<dbReference type="Proteomes" id="UP000799429">
    <property type="component" value="Unassembled WGS sequence"/>
</dbReference>
<feature type="compositionally biased region" description="Polar residues" evidence="1">
    <location>
        <begin position="144"/>
        <end position="156"/>
    </location>
</feature>
<comment type="caution">
    <text evidence="2">The sequence shown here is derived from an EMBL/GenBank/DDBJ whole genome shotgun (WGS) entry which is preliminary data.</text>
</comment>
<evidence type="ECO:0000313" key="3">
    <source>
        <dbReference type="Proteomes" id="UP000799429"/>
    </source>
</evidence>
<feature type="region of interest" description="Disordered" evidence="1">
    <location>
        <begin position="143"/>
        <end position="215"/>
    </location>
</feature>
<evidence type="ECO:0000256" key="1">
    <source>
        <dbReference type="SAM" id="MobiDB-lite"/>
    </source>
</evidence>
<protein>
    <submittedName>
        <fullName evidence="2">Uncharacterized protein</fullName>
    </submittedName>
</protein>
<feature type="region of interest" description="Disordered" evidence="1">
    <location>
        <begin position="235"/>
        <end position="284"/>
    </location>
</feature>
<feature type="compositionally biased region" description="Polar residues" evidence="1">
    <location>
        <begin position="236"/>
        <end position="272"/>
    </location>
</feature>
<proteinExistence type="predicted"/>
<reference evidence="2" key="1">
    <citation type="journal article" date="2020" name="Stud. Mycol.">
        <title>101 Dothideomycetes genomes: a test case for predicting lifestyles and emergence of pathogens.</title>
        <authorList>
            <person name="Haridas S."/>
            <person name="Albert R."/>
            <person name="Binder M."/>
            <person name="Bloem J."/>
            <person name="Labutti K."/>
            <person name="Salamov A."/>
            <person name="Andreopoulos B."/>
            <person name="Baker S."/>
            <person name="Barry K."/>
            <person name="Bills G."/>
            <person name="Bluhm B."/>
            <person name="Cannon C."/>
            <person name="Castanera R."/>
            <person name="Culley D."/>
            <person name="Daum C."/>
            <person name="Ezra D."/>
            <person name="Gonzalez J."/>
            <person name="Henrissat B."/>
            <person name="Kuo A."/>
            <person name="Liang C."/>
            <person name="Lipzen A."/>
            <person name="Lutzoni F."/>
            <person name="Magnuson J."/>
            <person name="Mondo S."/>
            <person name="Nolan M."/>
            <person name="Ohm R."/>
            <person name="Pangilinan J."/>
            <person name="Park H.-J."/>
            <person name="Ramirez L."/>
            <person name="Alfaro M."/>
            <person name="Sun H."/>
            <person name="Tritt A."/>
            <person name="Yoshinaga Y."/>
            <person name="Zwiers L.-H."/>
            <person name="Turgeon B."/>
            <person name="Goodwin S."/>
            <person name="Spatafora J."/>
            <person name="Crous P."/>
            <person name="Grigoriev I."/>
        </authorList>
    </citation>
    <scope>NUCLEOTIDE SEQUENCE</scope>
    <source>
        <strain evidence="2">CBS 101060</strain>
    </source>
</reference>
<accession>A0A9P4VR47</accession>
<dbReference type="OrthoDB" id="427518at2759"/>